<evidence type="ECO:0000313" key="4">
    <source>
        <dbReference type="EMBL" id="MFD0315586.1"/>
    </source>
</evidence>
<accession>A0ABW2W8X9</accession>
<protein>
    <submittedName>
        <fullName evidence="4">IS5 family transposase</fullName>
    </submittedName>
</protein>
<dbReference type="NCBIfam" id="NF033580">
    <property type="entry name" value="transpos_IS5_3"/>
    <property type="match status" value="1"/>
</dbReference>
<keyword evidence="5" id="KW-1185">Reference proteome</keyword>
<reference evidence="5" key="1">
    <citation type="journal article" date="2019" name="Int. J. Syst. Evol. Microbiol.">
        <title>The Global Catalogue of Microorganisms (GCM) 10K type strain sequencing project: providing services to taxonomists for standard genome sequencing and annotation.</title>
        <authorList>
            <consortium name="The Broad Institute Genomics Platform"/>
            <consortium name="The Broad Institute Genome Sequencing Center for Infectious Disease"/>
            <person name="Wu L."/>
            <person name="Ma J."/>
        </authorList>
    </citation>
    <scope>NUCLEOTIDE SEQUENCE [LARGE SCALE GENOMIC DNA]</scope>
    <source>
        <strain evidence="5">CGMCC 4.7400</strain>
    </source>
</reference>
<dbReference type="InterPro" id="IPR002559">
    <property type="entry name" value="Transposase_11"/>
</dbReference>
<feature type="region of interest" description="Disordered" evidence="1">
    <location>
        <begin position="168"/>
        <end position="192"/>
    </location>
</feature>
<evidence type="ECO:0000256" key="1">
    <source>
        <dbReference type="SAM" id="MobiDB-lite"/>
    </source>
</evidence>
<dbReference type="Proteomes" id="UP001597023">
    <property type="component" value="Unassembled WGS sequence"/>
</dbReference>
<dbReference type="InterPro" id="IPR025161">
    <property type="entry name" value="IS402-like_dom"/>
</dbReference>
<dbReference type="PANTHER" id="PTHR30007:SF1">
    <property type="entry name" value="BLR1914 PROTEIN"/>
    <property type="match status" value="1"/>
</dbReference>
<name>A0ABW2W8X9_9ACTN</name>
<feature type="region of interest" description="Disordered" evidence="1">
    <location>
        <begin position="108"/>
        <end position="130"/>
    </location>
</feature>
<evidence type="ECO:0000259" key="3">
    <source>
        <dbReference type="Pfam" id="PF13340"/>
    </source>
</evidence>
<gene>
    <name evidence="4" type="ORF">ACFQZ6_15400</name>
</gene>
<dbReference type="Pfam" id="PF13340">
    <property type="entry name" value="DUF4096"/>
    <property type="match status" value="1"/>
</dbReference>
<dbReference type="PANTHER" id="PTHR30007">
    <property type="entry name" value="PHP DOMAIN PROTEIN"/>
    <property type="match status" value="1"/>
</dbReference>
<dbReference type="Pfam" id="PF01609">
    <property type="entry name" value="DDE_Tnp_1"/>
    <property type="match status" value="1"/>
</dbReference>
<organism evidence="4 5">
    <name type="scientific">Streptomyces flavalbus</name>
    <dbReference type="NCBI Taxonomy" id="2665155"/>
    <lineage>
        <taxon>Bacteria</taxon>
        <taxon>Bacillati</taxon>
        <taxon>Actinomycetota</taxon>
        <taxon>Actinomycetes</taxon>
        <taxon>Kitasatosporales</taxon>
        <taxon>Streptomycetaceae</taxon>
        <taxon>Streptomyces</taxon>
    </lineage>
</organism>
<proteinExistence type="predicted"/>
<evidence type="ECO:0000259" key="2">
    <source>
        <dbReference type="Pfam" id="PF01609"/>
    </source>
</evidence>
<evidence type="ECO:0000313" key="5">
    <source>
        <dbReference type="Proteomes" id="UP001597023"/>
    </source>
</evidence>
<comment type="caution">
    <text evidence="4">The sequence shown here is derived from an EMBL/GenBank/DDBJ whole genome shotgun (WGS) entry which is preliminary data.</text>
</comment>
<feature type="domain" description="Transposase IS4-like" evidence="2">
    <location>
        <begin position="102"/>
        <end position="255"/>
    </location>
</feature>
<sequence length="278" mass="31348">MGNRPWTVDDDLWALIEPLLPPWPEKAPGPKPVDDRLCLQGILYVLYNDVSWQLLPVELGFGSGQTCWRRLCRWHMAGVFDQLHRLLLAELHAADALDWTRTCVDAPHPREKGGEATGRSPVDRGKTGSKHHLICDGNGTPFKVVTTAANVNDVTQILALVDGIPPVAGKPGRPRRRPDALLGDKGYDSNPNRRELRRRRILPVISCKGSPNIKGLGKLRYVVEQTFSLLHHFKRLAVRWERRLDMHDALVSLACGLICWRRLKKARSRLEGRRLGAE</sequence>
<dbReference type="EMBL" id="JBHTEB010000001">
    <property type="protein sequence ID" value="MFD0315586.1"/>
    <property type="molecule type" value="Genomic_DNA"/>
</dbReference>
<feature type="domain" description="Insertion element IS402-like" evidence="3">
    <location>
        <begin position="9"/>
        <end position="84"/>
    </location>
</feature>
<dbReference type="RefSeq" id="WP_381608921.1">
    <property type="nucleotide sequence ID" value="NZ_JBHTEB010000001.1"/>
</dbReference>